<dbReference type="Proteomes" id="UP000678679">
    <property type="component" value="Chromosome 2"/>
</dbReference>
<dbReference type="InterPro" id="IPR008969">
    <property type="entry name" value="CarboxyPept-like_regulatory"/>
</dbReference>
<dbReference type="EMBL" id="CP076133">
    <property type="protein sequence ID" value="QWG05514.1"/>
    <property type="molecule type" value="Genomic_DNA"/>
</dbReference>
<protein>
    <submittedName>
        <fullName evidence="1">Carboxypeptidase-like regulatory domain-containing protein</fullName>
    </submittedName>
</protein>
<sequence>MRVYIIMLLLVLCTNVLTYAQDEYILSGTVIDKNEVGLLGAKINIKGDNDFPIITNQKGEFKMLVKGTETLEVSYLEGEKKYIEIARQKTIEILIREEAVVLQIEDLNIDDNIE</sequence>
<dbReference type="RefSeq" id="WP_169661835.1">
    <property type="nucleotide sequence ID" value="NZ_CP076133.1"/>
</dbReference>
<evidence type="ECO:0000313" key="2">
    <source>
        <dbReference type="Proteomes" id="UP000678679"/>
    </source>
</evidence>
<dbReference type="SUPFAM" id="SSF49464">
    <property type="entry name" value="Carboxypeptidase regulatory domain-like"/>
    <property type="match status" value="1"/>
</dbReference>
<keyword evidence="1" id="KW-0121">Carboxypeptidase</keyword>
<reference evidence="1 2" key="1">
    <citation type="submission" date="2021-05" db="EMBL/GenBank/DDBJ databases">
        <title>Comparative genomic studies on the polysaccharide-degrading batcterial strains of the Flammeovirga genus.</title>
        <authorList>
            <person name="Zewei F."/>
            <person name="Zheng Z."/>
            <person name="Yu L."/>
            <person name="Ruyue G."/>
            <person name="Yanhong M."/>
            <person name="Yuanyuan C."/>
            <person name="Jingyan G."/>
            <person name="Wenjun H."/>
        </authorList>
    </citation>
    <scope>NUCLEOTIDE SEQUENCE [LARGE SCALE GENOMIC DNA]</scope>
    <source>
        <strain evidence="1 2">NBRC:100898</strain>
    </source>
</reference>
<accession>A0AAX1ND28</accession>
<dbReference type="KEGG" id="fya:KMW28_24145"/>
<evidence type="ECO:0000313" key="1">
    <source>
        <dbReference type="EMBL" id="QWG05514.1"/>
    </source>
</evidence>
<name>A0AAX1ND28_9BACT</name>
<dbReference type="GO" id="GO:0004180">
    <property type="term" value="F:carboxypeptidase activity"/>
    <property type="evidence" value="ECO:0007669"/>
    <property type="project" value="UniProtKB-KW"/>
</dbReference>
<dbReference type="AlphaFoldDB" id="A0AAX1ND28"/>
<keyword evidence="2" id="KW-1185">Reference proteome</keyword>
<keyword evidence="1" id="KW-0378">Hydrolase</keyword>
<dbReference type="Gene3D" id="2.60.40.1120">
    <property type="entry name" value="Carboxypeptidase-like, regulatory domain"/>
    <property type="match status" value="1"/>
</dbReference>
<dbReference type="Pfam" id="PF13715">
    <property type="entry name" value="CarbopepD_reg_2"/>
    <property type="match status" value="1"/>
</dbReference>
<proteinExistence type="predicted"/>
<gene>
    <name evidence="1" type="ORF">KMW28_24145</name>
</gene>
<keyword evidence="1" id="KW-0645">Protease</keyword>
<organism evidence="1 2">
    <name type="scientific">Flammeovirga yaeyamensis</name>
    <dbReference type="NCBI Taxonomy" id="367791"/>
    <lineage>
        <taxon>Bacteria</taxon>
        <taxon>Pseudomonadati</taxon>
        <taxon>Bacteroidota</taxon>
        <taxon>Cytophagia</taxon>
        <taxon>Cytophagales</taxon>
        <taxon>Flammeovirgaceae</taxon>
        <taxon>Flammeovirga</taxon>
    </lineage>
</organism>